<name>A0AAV6VAF0_9ARAC</name>
<comment type="catalytic activity">
    <reaction evidence="6">
        <text>3-methylbut-2-enoyl-CoA + hydrogencarbonate + ATP = 3-methyl-(2E)-glutaconyl-CoA + ADP + phosphate + H(+)</text>
        <dbReference type="Rhea" id="RHEA:13589"/>
        <dbReference type="ChEBI" id="CHEBI:15378"/>
        <dbReference type="ChEBI" id="CHEBI:17544"/>
        <dbReference type="ChEBI" id="CHEBI:30616"/>
        <dbReference type="ChEBI" id="CHEBI:43474"/>
        <dbReference type="ChEBI" id="CHEBI:57344"/>
        <dbReference type="ChEBI" id="CHEBI:57346"/>
        <dbReference type="ChEBI" id="CHEBI:456216"/>
        <dbReference type="EC" id="6.4.1.4"/>
    </reaction>
</comment>
<comment type="caution">
    <text evidence="8">The sequence shown here is derived from an EMBL/GenBank/DDBJ whole genome shotgun (WGS) entry which is preliminary data.</text>
</comment>
<dbReference type="PANTHER" id="PTHR22855:SF47">
    <property type="entry name" value="METHYLCROTONOYL-COA CARBOXYLASE"/>
    <property type="match status" value="1"/>
</dbReference>
<dbReference type="EMBL" id="JAFNEN010000134">
    <property type="protein sequence ID" value="KAG8192838.1"/>
    <property type="molecule type" value="Genomic_DNA"/>
</dbReference>
<sequence>MIWAEAEFDNVARGESNLTGASISREVMFKRTEALENNCLTPYSFVIKQSSKTDERTLVNELGAVKNMLKNITFLKLKQLHYFCTGAASTFKVLQFEIDKNALFIQNAEKKAQETGHKLGILSQFAKAGGGPKAIHRHTVVNKKVLVRERLKLLLDDDSPFLEIGLLAGMFMDYGSIPTAGTVVGIGKIHDHFCIIGANDATVKGGAFFPITVVKQLRMQQLAYLNKLPCIYLVDSGGAFLPLQSEIFPDRDHGGRTFYNEAILSSLGIPQIAVVCGSSTAGGAYCPTMAEEAIIVNKSGIIFLGGPPLVKAATGEIVSEQDLGGAMMHCSISGCTDYFAENEEEAFDMCRDSVSTFNKSSWVKPTSFEEPLYSGDDLSIISGKNCLSKEDMYIILSRILDGSKFKEFKAKFGCNLITGYGHIHGILVGILANSGALTFQDAQKGAHFIQVCSKRNIPLCFFQNSGYLEKDEINVDSALYDSVKWTAKMSSMHSCAKVPKISLCVNSCHADDNFSMCGMSFQPNFFLSWPSAEISAERRLQKINSMNADGLTTLAESFADCESLFDNKDSAFYKASHMQCDSIVPPENTRQILALCLEIAVNNYN</sequence>
<keyword evidence="9" id="KW-1185">Reference proteome</keyword>
<evidence type="ECO:0000313" key="9">
    <source>
        <dbReference type="Proteomes" id="UP000827092"/>
    </source>
</evidence>
<evidence type="ECO:0000256" key="1">
    <source>
        <dbReference type="ARBA" id="ARBA00025711"/>
    </source>
</evidence>
<evidence type="ECO:0000256" key="3">
    <source>
        <dbReference type="ARBA" id="ARBA00031109"/>
    </source>
</evidence>
<evidence type="ECO:0000256" key="4">
    <source>
        <dbReference type="ARBA" id="ARBA00031237"/>
    </source>
</evidence>
<evidence type="ECO:0000256" key="5">
    <source>
        <dbReference type="ARBA" id="ARBA00031404"/>
    </source>
</evidence>
<dbReference type="InterPro" id="IPR011762">
    <property type="entry name" value="COA_CT_N"/>
</dbReference>
<gene>
    <name evidence="8" type="ORF">JTE90_014618</name>
</gene>
<comment type="pathway">
    <text evidence="1">Amino-acid degradation; L-leucine degradation; (S)-3-hydroxy-3-methylglutaryl-CoA from 3-isovaleryl-CoA: step 2/3.</text>
</comment>
<feature type="domain" description="CoA carboxyltransferase N-terminal" evidence="7">
    <location>
        <begin position="112"/>
        <end position="369"/>
    </location>
</feature>
<accession>A0AAV6VAF0</accession>
<reference evidence="8 9" key="1">
    <citation type="journal article" date="2022" name="Nat. Ecol. Evol.">
        <title>A masculinizing supergene underlies an exaggerated male reproductive morph in a spider.</title>
        <authorList>
            <person name="Hendrickx F."/>
            <person name="De Corte Z."/>
            <person name="Sonet G."/>
            <person name="Van Belleghem S.M."/>
            <person name="Kostlbacher S."/>
            <person name="Vangestel C."/>
        </authorList>
    </citation>
    <scope>NUCLEOTIDE SEQUENCE [LARGE SCALE GENOMIC DNA]</scope>
    <source>
        <strain evidence="8">W744_W776</strain>
    </source>
</reference>
<organism evidence="8 9">
    <name type="scientific">Oedothorax gibbosus</name>
    <dbReference type="NCBI Taxonomy" id="931172"/>
    <lineage>
        <taxon>Eukaryota</taxon>
        <taxon>Metazoa</taxon>
        <taxon>Ecdysozoa</taxon>
        <taxon>Arthropoda</taxon>
        <taxon>Chelicerata</taxon>
        <taxon>Arachnida</taxon>
        <taxon>Araneae</taxon>
        <taxon>Araneomorphae</taxon>
        <taxon>Entelegynae</taxon>
        <taxon>Araneoidea</taxon>
        <taxon>Linyphiidae</taxon>
        <taxon>Erigoninae</taxon>
        <taxon>Oedothorax</taxon>
    </lineage>
</organism>
<dbReference type="PROSITE" id="PS50980">
    <property type="entry name" value="COA_CT_NTER"/>
    <property type="match status" value="1"/>
</dbReference>
<evidence type="ECO:0000259" key="7">
    <source>
        <dbReference type="PROSITE" id="PS50980"/>
    </source>
</evidence>
<dbReference type="Proteomes" id="UP000827092">
    <property type="component" value="Unassembled WGS sequence"/>
</dbReference>
<evidence type="ECO:0000256" key="2">
    <source>
        <dbReference type="ARBA" id="ARBA00026116"/>
    </source>
</evidence>
<proteinExistence type="predicted"/>
<protein>
    <recommendedName>
        <fullName evidence="2">methylcrotonoyl-CoA carboxylase</fullName>
        <ecNumber evidence="2">6.4.1.4</ecNumber>
    </recommendedName>
    <alternativeName>
        <fullName evidence="5">3-methylcrotonyl-CoA carboxylase 2</fullName>
    </alternativeName>
    <alternativeName>
        <fullName evidence="3">3-methylcrotonyl-CoA carboxylase non-biotin-containing subunit</fullName>
    </alternativeName>
    <alternativeName>
        <fullName evidence="4">3-methylcrotonyl-CoA:carbon dioxide ligase subunit beta</fullName>
    </alternativeName>
</protein>
<dbReference type="InterPro" id="IPR045190">
    <property type="entry name" value="MCCB/AccD1-like"/>
</dbReference>
<dbReference type="AlphaFoldDB" id="A0AAV6VAF0"/>
<evidence type="ECO:0000313" key="8">
    <source>
        <dbReference type="EMBL" id="KAG8192838.1"/>
    </source>
</evidence>
<dbReference type="InterPro" id="IPR034733">
    <property type="entry name" value="AcCoA_carboxyl_beta"/>
</dbReference>
<dbReference type="Pfam" id="PF01039">
    <property type="entry name" value="Carboxyl_trans"/>
    <property type="match status" value="1"/>
</dbReference>
<dbReference type="GO" id="GO:1905202">
    <property type="term" value="C:methylcrotonoyl-CoA carboxylase complex"/>
    <property type="evidence" value="ECO:0007669"/>
    <property type="project" value="TreeGrafter"/>
</dbReference>
<dbReference type="GO" id="GO:0004485">
    <property type="term" value="F:methylcrotonoyl-CoA carboxylase activity"/>
    <property type="evidence" value="ECO:0007669"/>
    <property type="project" value="UniProtKB-EC"/>
</dbReference>
<dbReference type="PANTHER" id="PTHR22855">
    <property type="entry name" value="ACETYL, PROPIONYL, PYRUVATE, AND GLUTACONYL CARBOXYLASE-RELATED"/>
    <property type="match status" value="1"/>
</dbReference>
<dbReference type="InterPro" id="IPR029045">
    <property type="entry name" value="ClpP/crotonase-like_dom_sf"/>
</dbReference>
<dbReference type="GO" id="GO:0006552">
    <property type="term" value="P:L-leucine catabolic process"/>
    <property type="evidence" value="ECO:0007669"/>
    <property type="project" value="TreeGrafter"/>
</dbReference>
<dbReference type="SUPFAM" id="SSF52096">
    <property type="entry name" value="ClpP/crotonase"/>
    <property type="match status" value="2"/>
</dbReference>
<dbReference type="EC" id="6.4.1.4" evidence="2"/>
<evidence type="ECO:0000256" key="6">
    <source>
        <dbReference type="ARBA" id="ARBA00052347"/>
    </source>
</evidence>
<dbReference type="Gene3D" id="3.90.226.10">
    <property type="entry name" value="2-enoyl-CoA Hydratase, Chain A, domain 1"/>
    <property type="match status" value="2"/>
</dbReference>
<dbReference type="GO" id="GO:0005739">
    <property type="term" value="C:mitochondrion"/>
    <property type="evidence" value="ECO:0007669"/>
    <property type="project" value="TreeGrafter"/>
</dbReference>
<dbReference type="FunFam" id="3.90.226.10:FF:000046">
    <property type="entry name" value="Geranyl-CoA carboxylase beta subunit"/>
    <property type="match status" value="1"/>
</dbReference>